<keyword evidence="1" id="KW-0812">Transmembrane</keyword>
<dbReference type="RefSeq" id="WP_003325839.1">
    <property type="nucleotide sequence ID" value="NC_014639.1"/>
</dbReference>
<name>A0ABN3Z9I3_BACA1</name>
<keyword evidence="1" id="KW-0472">Membrane</keyword>
<keyword evidence="3" id="KW-1185">Reference proteome</keyword>
<evidence type="ECO:0000256" key="1">
    <source>
        <dbReference type="SAM" id="Phobius"/>
    </source>
</evidence>
<dbReference type="EMBL" id="CP002207">
    <property type="protein sequence ID" value="ADP32563.1"/>
    <property type="molecule type" value="Genomic_DNA"/>
</dbReference>
<dbReference type="Proteomes" id="UP000006867">
    <property type="component" value="Chromosome"/>
</dbReference>
<reference evidence="2 3" key="1">
    <citation type="journal article" date="2011" name="Front. Microbiol.">
        <title>Genomic signatures of strain selection and enhancement in Bacillus atrophaeus var. globigii, a historical biowarfare simulant.</title>
        <authorList>
            <person name="Gibbons H.S."/>
            <person name="Broomall S.M."/>
            <person name="McNew L.A."/>
            <person name="Daligault H."/>
            <person name="Chapman C."/>
            <person name="Bruce D."/>
            <person name="Karavis M."/>
            <person name="Krepps M."/>
            <person name="McGregor P.A."/>
            <person name="Hong C."/>
            <person name="Park K.H."/>
            <person name="Akmal A."/>
            <person name="Feldman A."/>
            <person name="Lin J.S."/>
            <person name="Chang W.E."/>
            <person name="Higgs B.W."/>
            <person name="Demirev P."/>
            <person name="Lindquist J."/>
            <person name="Liem A."/>
            <person name="Fochler E."/>
            <person name="Read T.D."/>
            <person name="Tapia R."/>
            <person name="Johnson S."/>
            <person name="Bishop-Lilly K.A."/>
            <person name="Detter C."/>
            <person name="Han C."/>
            <person name="Sozhamannan S."/>
            <person name="Rosenzweig C.N."/>
            <person name="Skowronski E.W."/>
        </authorList>
    </citation>
    <scope>NUCLEOTIDE SEQUENCE [LARGE SCALE GENOMIC DNA]</scope>
    <source>
        <strain evidence="2 3">1942</strain>
    </source>
</reference>
<evidence type="ECO:0000313" key="3">
    <source>
        <dbReference type="Proteomes" id="UP000006867"/>
    </source>
</evidence>
<dbReference type="PANTHER" id="PTHR40070:SF1">
    <property type="entry name" value="UPF0478 PROTEIN YTXG"/>
    <property type="match status" value="1"/>
</dbReference>
<gene>
    <name evidence="2" type="ordered locus">BATR1942_08140</name>
</gene>
<evidence type="ECO:0000313" key="2">
    <source>
        <dbReference type="EMBL" id="ADP32563.1"/>
    </source>
</evidence>
<sequence length="101" mass="11484">MFIVYASIALLLISVIFLGISVMNSKKKMDPILENITVMIGSMQKDVEELKTETQKLSHHQALIQNDFQYKKTTFQKTAAEIKEVPRSVNELKNAQKSNTL</sequence>
<protein>
    <recommendedName>
        <fullName evidence="4">DUF948 domain-containing protein</fullName>
    </recommendedName>
</protein>
<dbReference type="PANTHER" id="PTHR40070">
    <property type="entry name" value="UPF0478 PROTEIN YTXG"/>
    <property type="match status" value="1"/>
</dbReference>
<keyword evidence="1" id="KW-1133">Transmembrane helix</keyword>
<proteinExistence type="predicted"/>
<accession>A0ABN3Z9I3</accession>
<evidence type="ECO:0008006" key="4">
    <source>
        <dbReference type="Google" id="ProtNLM"/>
    </source>
</evidence>
<organism evidence="2 3">
    <name type="scientific">Bacillus atrophaeus (strain 1942)</name>
    <dbReference type="NCBI Taxonomy" id="720555"/>
    <lineage>
        <taxon>Bacteria</taxon>
        <taxon>Bacillati</taxon>
        <taxon>Bacillota</taxon>
        <taxon>Bacilli</taxon>
        <taxon>Bacillales</taxon>
        <taxon>Bacillaceae</taxon>
        <taxon>Bacillus</taxon>
    </lineage>
</organism>
<feature type="transmembrane region" description="Helical" evidence="1">
    <location>
        <begin position="6"/>
        <end position="23"/>
    </location>
</feature>